<dbReference type="AlphaFoldDB" id="A0A067LIU6"/>
<sequence length="79" mass="9041">MGETSIPVSNIEKVMEKIVAASLDKLLRSDKDKDHAIVEDDEAKGKSERKEQLDDIWQDEEFFTMKMPTKKVESKSIIS</sequence>
<evidence type="ECO:0000313" key="1">
    <source>
        <dbReference type="EMBL" id="KDP44565.1"/>
    </source>
</evidence>
<keyword evidence="2" id="KW-1185">Reference proteome</keyword>
<dbReference type="Proteomes" id="UP000027138">
    <property type="component" value="Unassembled WGS sequence"/>
</dbReference>
<protein>
    <submittedName>
        <fullName evidence="1">Uncharacterized protein</fullName>
    </submittedName>
</protein>
<gene>
    <name evidence="1" type="ORF">JCGZ_22147</name>
</gene>
<proteinExistence type="predicted"/>
<dbReference type="EMBL" id="KK914250">
    <property type="protein sequence ID" value="KDP44565.1"/>
    <property type="molecule type" value="Genomic_DNA"/>
</dbReference>
<evidence type="ECO:0000313" key="2">
    <source>
        <dbReference type="Proteomes" id="UP000027138"/>
    </source>
</evidence>
<reference evidence="1 2" key="1">
    <citation type="journal article" date="2014" name="PLoS ONE">
        <title>Global Analysis of Gene Expression Profiles in Physic Nut (Jatropha curcas L.) Seedlings Exposed to Salt Stress.</title>
        <authorList>
            <person name="Zhang L."/>
            <person name="Zhang C."/>
            <person name="Wu P."/>
            <person name="Chen Y."/>
            <person name="Li M."/>
            <person name="Jiang H."/>
            <person name="Wu G."/>
        </authorList>
    </citation>
    <scope>NUCLEOTIDE SEQUENCE [LARGE SCALE GENOMIC DNA]</scope>
    <source>
        <strain evidence="2">cv. GZQX0401</strain>
        <tissue evidence="1">Young leaves</tissue>
    </source>
</reference>
<accession>A0A067LIU6</accession>
<organism evidence="1 2">
    <name type="scientific">Jatropha curcas</name>
    <name type="common">Barbados nut</name>
    <dbReference type="NCBI Taxonomy" id="180498"/>
    <lineage>
        <taxon>Eukaryota</taxon>
        <taxon>Viridiplantae</taxon>
        <taxon>Streptophyta</taxon>
        <taxon>Embryophyta</taxon>
        <taxon>Tracheophyta</taxon>
        <taxon>Spermatophyta</taxon>
        <taxon>Magnoliopsida</taxon>
        <taxon>eudicotyledons</taxon>
        <taxon>Gunneridae</taxon>
        <taxon>Pentapetalae</taxon>
        <taxon>rosids</taxon>
        <taxon>fabids</taxon>
        <taxon>Malpighiales</taxon>
        <taxon>Euphorbiaceae</taxon>
        <taxon>Crotonoideae</taxon>
        <taxon>Jatropheae</taxon>
        <taxon>Jatropha</taxon>
    </lineage>
</organism>
<name>A0A067LIU6_JATCU</name>